<dbReference type="InterPro" id="IPR046238">
    <property type="entry name" value="DUF6271"/>
</dbReference>
<evidence type="ECO:0000313" key="2">
    <source>
        <dbReference type="Proteomes" id="UP000319103"/>
    </source>
</evidence>
<keyword evidence="2" id="KW-1185">Reference proteome</keyword>
<protein>
    <submittedName>
        <fullName evidence="1">Uncharacterized protein</fullName>
    </submittedName>
</protein>
<proteinExistence type="predicted"/>
<dbReference type="AlphaFoldDB" id="A0A540WEB2"/>
<dbReference type="OrthoDB" id="3285495at2"/>
<organism evidence="1 2">
    <name type="scientific">Kitasatospora acidiphila</name>
    <dbReference type="NCBI Taxonomy" id="2567942"/>
    <lineage>
        <taxon>Bacteria</taxon>
        <taxon>Bacillati</taxon>
        <taxon>Actinomycetota</taxon>
        <taxon>Actinomycetes</taxon>
        <taxon>Kitasatosporales</taxon>
        <taxon>Streptomycetaceae</taxon>
        <taxon>Kitasatospora</taxon>
    </lineage>
</organism>
<dbReference type="EMBL" id="VIGB01000003">
    <property type="protein sequence ID" value="TQF07380.1"/>
    <property type="molecule type" value="Genomic_DNA"/>
</dbReference>
<dbReference type="Proteomes" id="UP000319103">
    <property type="component" value="Unassembled WGS sequence"/>
</dbReference>
<dbReference type="RefSeq" id="WP_141637770.1">
    <property type="nucleotide sequence ID" value="NZ_VIGB01000003.1"/>
</dbReference>
<name>A0A540WEB2_9ACTN</name>
<sequence length="452" mass="49493">MSRICLALPTNRACVPTLAQIAAEARYAAQQFGVKVHLLVLDSAAPAARAAHAAALRELPAVPGVVVHHLDEDAQRAFLQAVIERSGVAKPELVLDLMLPDAVSYGACTNRAFLIAAALGCESVHRRDSDLHYQLLDGAPVLPIGQELAVLGRRAAEAAHAVTVNALDEARADRPVVLAGASFIGELSVDIGEIKQLDPQVYQDVVRLWAADHWTEEEKQQLVEESFRGAGTEPFRADHSVLDVIDMWRLDMCNISLHRQVYERVPLLPARDTIGSDYFLIHLVYDAKLPGVVHNRHIVNFYTSERRTDAGFQAYQLRFAKFQLSMLYLHHIYRRMGELGSGVGGELGGGLGGQLLDERLLVRPALVAGLARESAGLDRAENRHRLAVLGASYRRLGGRYAEFAELLASSGERLLDEAQADIEEFALLTELWGQLVAAARAVGLDRVARHEA</sequence>
<gene>
    <name evidence="1" type="ORF">E6W39_16160</name>
</gene>
<dbReference type="Pfam" id="PF19787">
    <property type="entry name" value="DUF6271"/>
    <property type="match status" value="1"/>
</dbReference>
<reference evidence="1 2" key="1">
    <citation type="submission" date="2019-06" db="EMBL/GenBank/DDBJ databases">
        <title>Description of Kitasatospora acidophila sp. nov. isolated from pine grove soil, and reclassification of Streptomyces novaecaesareae to Kitasatospora novaeceasareae comb. nov.</title>
        <authorList>
            <person name="Kim M.J."/>
        </authorList>
    </citation>
    <scope>NUCLEOTIDE SEQUENCE [LARGE SCALE GENOMIC DNA]</scope>
    <source>
        <strain evidence="1 2">MMS16-CNU292</strain>
    </source>
</reference>
<evidence type="ECO:0000313" key="1">
    <source>
        <dbReference type="EMBL" id="TQF07380.1"/>
    </source>
</evidence>
<comment type="caution">
    <text evidence="1">The sequence shown here is derived from an EMBL/GenBank/DDBJ whole genome shotgun (WGS) entry which is preliminary data.</text>
</comment>
<accession>A0A540WEB2</accession>